<dbReference type="EMBL" id="JBEDUW010000005">
    <property type="protein sequence ID" value="KAK9927492.1"/>
    <property type="molecule type" value="Genomic_DNA"/>
</dbReference>
<dbReference type="Proteomes" id="UP001457282">
    <property type="component" value="Unassembled WGS sequence"/>
</dbReference>
<evidence type="ECO:0000313" key="1">
    <source>
        <dbReference type="EMBL" id="KAK9927492.1"/>
    </source>
</evidence>
<proteinExistence type="predicted"/>
<gene>
    <name evidence="1" type="ORF">M0R45_024673</name>
</gene>
<name>A0AAW1WT66_RUBAR</name>
<protein>
    <submittedName>
        <fullName evidence="1">Uncharacterized protein</fullName>
    </submittedName>
</protein>
<dbReference type="AlphaFoldDB" id="A0AAW1WT66"/>
<organism evidence="1 2">
    <name type="scientific">Rubus argutus</name>
    <name type="common">Southern blackberry</name>
    <dbReference type="NCBI Taxonomy" id="59490"/>
    <lineage>
        <taxon>Eukaryota</taxon>
        <taxon>Viridiplantae</taxon>
        <taxon>Streptophyta</taxon>
        <taxon>Embryophyta</taxon>
        <taxon>Tracheophyta</taxon>
        <taxon>Spermatophyta</taxon>
        <taxon>Magnoliopsida</taxon>
        <taxon>eudicotyledons</taxon>
        <taxon>Gunneridae</taxon>
        <taxon>Pentapetalae</taxon>
        <taxon>rosids</taxon>
        <taxon>fabids</taxon>
        <taxon>Rosales</taxon>
        <taxon>Rosaceae</taxon>
        <taxon>Rosoideae</taxon>
        <taxon>Rosoideae incertae sedis</taxon>
        <taxon>Rubus</taxon>
    </lineage>
</organism>
<comment type="caution">
    <text evidence="1">The sequence shown here is derived from an EMBL/GenBank/DDBJ whole genome shotgun (WGS) entry which is preliminary data.</text>
</comment>
<accession>A0AAW1WT66</accession>
<sequence>MASLHCSFTILIFTHNMKHPKPEVGELKSKGKGGAFQTTKKAAAAMIVGMGSFLGPLLRHRDLHTF</sequence>
<reference evidence="1 2" key="1">
    <citation type="journal article" date="2023" name="G3 (Bethesda)">
        <title>A chromosome-length genome assembly and annotation of blackberry (Rubus argutus, cv. 'Hillquist').</title>
        <authorList>
            <person name="Bruna T."/>
            <person name="Aryal R."/>
            <person name="Dudchenko O."/>
            <person name="Sargent D.J."/>
            <person name="Mead D."/>
            <person name="Buti M."/>
            <person name="Cavallini A."/>
            <person name="Hytonen T."/>
            <person name="Andres J."/>
            <person name="Pham M."/>
            <person name="Weisz D."/>
            <person name="Mascagni F."/>
            <person name="Usai G."/>
            <person name="Natali L."/>
            <person name="Bassil N."/>
            <person name="Fernandez G.E."/>
            <person name="Lomsadze A."/>
            <person name="Armour M."/>
            <person name="Olukolu B."/>
            <person name="Poorten T."/>
            <person name="Britton C."/>
            <person name="Davik J."/>
            <person name="Ashrafi H."/>
            <person name="Aiden E.L."/>
            <person name="Borodovsky M."/>
            <person name="Worthington M."/>
        </authorList>
    </citation>
    <scope>NUCLEOTIDE SEQUENCE [LARGE SCALE GENOMIC DNA]</scope>
    <source>
        <strain evidence="1">PI 553951</strain>
    </source>
</reference>
<keyword evidence="2" id="KW-1185">Reference proteome</keyword>
<evidence type="ECO:0000313" key="2">
    <source>
        <dbReference type="Proteomes" id="UP001457282"/>
    </source>
</evidence>